<reference evidence="2" key="1">
    <citation type="submission" date="2018-03" db="EMBL/GenBank/DDBJ databases">
        <authorList>
            <person name="Guldener U."/>
        </authorList>
    </citation>
    <scope>NUCLEOTIDE SEQUENCE</scope>
</reference>
<name>A0AAE8M947_9HYPO</name>
<proteinExistence type="predicted"/>
<keyword evidence="3" id="KW-1185">Reference proteome</keyword>
<comment type="caution">
    <text evidence="2">The sequence shown here is derived from an EMBL/GenBank/DDBJ whole genome shotgun (WGS) entry which is preliminary data.</text>
</comment>
<gene>
    <name evidence="2" type="ORF">FTOL_06483</name>
</gene>
<accession>A0AAE8M947</accession>
<dbReference type="AlphaFoldDB" id="A0AAE8M947"/>
<sequence>MPPVISGRVSKPGAKAAASQPKVRFKPKPRTKEEHAERIKAKAAEDRREWENQYLQGKPAEYFAGYDREIVSSTLPTIHVISPFEGGGRIQTTAEKDEPGWDFFRFTRGVQSDPDYHLFVVPHQHIGKLFLHLATARFHRKLIKRAERIIAIPEGKPKIVKYTVVIVPTAATGSSAVTKKHPKIIRLEMLDMVIRTTELPKDSKGYPIFKDHLQNPEEQQVIFKVQMHDQSQPMMFRCLANLDKVKDSYVESSEAHRIKPGSLYFLPKGILWLGESTLYFPVSSINMAMLLFSKESTRGVGELRYQTVAMGFMMKAKEPYYEGEEPPRPPFLYFKDIQNYPVMRQCIERYCEAHSMSLRLTEQLFYNYKNNSPMTGWSNLEEEK</sequence>
<protein>
    <submittedName>
        <fullName evidence="2">Uncharacterized protein</fullName>
    </submittedName>
</protein>
<feature type="region of interest" description="Disordered" evidence="1">
    <location>
        <begin position="1"/>
        <end position="44"/>
    </location>
</feature>
<dbReference type="EMBL" id="ONZP01000214">
    <property type="protein sequence ID" value="SPJ78094.1"/>
    <property type="molecule type" value="Genomic_DNA"/>
</dbReference>
<evidence type="ECO:0000256" key="1">
    <source>
        <dbReference type="SAM" id="MobiDB-lite"/>
    </source>
</evidence>
<organism evidence="2 3">
    <name type="scientific">Fusarium torulosum</name>
    <dbReference type="NCBI Taxonomy" id="33205"/>
    <lineage>
        <taxon>Eukaryota</taxon>
        <taxon>Fungi</taxon>
        <taxon>Dikarya</taxon>
        <taxon>Ascomycota</taxon>
        <taxon>Pezizomycotina</taxon>
        <taxon>Sordariomycetes</taxon>
        <taxon>Hypocreomycetidae</taxon>
        <taxon>Hypocreales</taxon>
        <taxon>Nectriaceae</taxon>
        <taxon>Fusarium</taxon>
    </lineage>
</organism>
<feature type="compositionally biased region" description="Basic and acidic residues" evidence="1">
    <location>
        <begin position="30"/>
        <end position="44"/>
    </location>
</feature>
<evidence type="ECO:0000313" key="3">
    <source>
        <dbReference type="Proteomes" id="UP001187734"/>
    </source>
</evidence>
<dbReference type="Proteomes" id="UP001187734">
    <property type="component" value="Unassembled WGS sequence"/>
</dbReference>
<evidence type="ECO:0000313" key="2">
    <source>
        <dbReference type="EMBL" id="SPJ78094.1"/>
    </source>
</evidence>